<protein>
    <submittedName>
        <fullName evidence="1">Uncharacterized protein</fullName>
    </submittedName>
</protein>
<dbReference type="AlphaFoldDB" id="A0A3Q9UZ24"/>
<dbReference type="Proteomes" id="UP000285317">
    <property type="component" value="Chromosome"/>
</dbReference>
<dbReference type="EMBL" id="CP028137">
    <property type="protein sequence ID" value="AZZ51903.1"/>
    <property type="molecule type" value="Genomic_DNA"/>
</dbReference>
<proteinExistence type="predicted"/>
<dbReference type="RefSeq" id="WP_127886785.1">
    <property type="nucleotide sequence ID" value="NZ_CP028137.1"/>
</dbReference>
<sequence>MSTIHEHHGWQAGETPWVRSALVGPAANNPGYAQCYFCGQMTAKLSESDVEADTGRVDVYCNNTWCEARETTVLILRDGANASDRADTRMLAAIDNDSHSTQQEPFKVLSLGELLEGAPAEAEILARRTDDGPADYAAPGRAVE</sequence>
<name>A0A3Q9UZ24_9MICO</name>
<evidence type="ECO:0000313" key="2">
    <source>
        <dbReference type="Proteomes" id="UP000285317"/>
    </source>
</evidence>
<accession>A0A3Q9UZ24</accession>
<gene>
    <name evidence="1" type="ORF">C1I64_07455</name>
</gene>
<evidence type="ECO:0000313" key="1">
    <source>
        <dbReference type="EMBL" id="AZZ51903.1"/>
    </source>
</evidence>
<reference evidence="1 2" key="1">
    <citation type="submission" date="2018-03" db="EMBL/GenBank/DDBJ databases">
        <title>Bacteriophage NCPPB3778 and a type I-E CRISPR drive the evolution of the US Biological Select Agent, Rathayibacter toxicus.</title>
        <authorList>
            <person name="Davis E.W.II."/>
            <person name="Tabima J.F."/>
            <person name="Weisberg A.J."/>
            <person name="Dantas Lopes L."/>
            <person name="Wiseman M.S."/>
            <person name="Wiseman M.S."/>
            <person name="Pupko T."/>
            <person name="Belcher M.S."/>
            <person name="Sechler A.J."/>
            <person name="Tancos M.A."/>
            <person name="Schroeder B.K."/>
            <person name="Murray T.D."/>
            <person name="Luster D.G."/>
            <person name="Schneider W.L."/>
            <person name="Rogers E."/>
            <person name="Andreote F.D."/>
            <person name="Grunwald N.J."/>
            <person name="Putnam M.L."/>
            <person name="Chang J.H."/>
        </authorList>
    </citation>
    <scope>NUCLEOTIDE SEQUENCE [LARGE SCALE GENOMIC DNA]</scope>
    <source>
        <strain evidence="1 2">DSM 15932</strain>
    </source>
</reference>
<dbReference type="KEGG" id="rfs:C1I64_07455"/>
<organism evidence="1 2">
    <name type="scientific">Rathayibacter festucae DSM 15932</name>
    <dbReference type="NCBI Taxonomy" id="1328866"/>
    <lineage>
        <taxon>Bacteria</taxon>
        <taxon>Bacillati</taxon>
        <taxon>Actinomycetota</taxon>
        <taxon>Actinomycetes</taxon>
        <taxon>Micrococcales</taxon>
        <taxon>Microbacteriaceae</taxon>
        <taxon>Rathayibacter</taxon>
    </lineage>
</organism>